<feature type="signal peptide" evidence="3">
    <location>
        <begin position="1"/>
        <end position="28"/>
    </location>
</feature>
<dbReference type="SUPFAM" id="SSF53822">
    <property type="entry name" value="Periplasmic binding protein-like I"/>
    <property type="match status" value="1"/>
</dbReference>
<accession>A0ABX0C7V1</accession>
<comment type="subcellular location">
    <subcellularLocation>
        <location evidence="1">Cell envelope</location>
    </subcellularLocation>
</comment>
<dbReference type="InterPro" id="IPR028082">
    <property type="entry name" value="Peripla_BP_I"/>
</dbReference>
<sequence length="395" mass="40998">MSSKHDRRRSPGRRLVAAAAMLATAALGATGCAAQVSDAATDHGKAEGQALQLKNGVLNFDPAKYCGHKPMKVGNLTGFGGNTWTVEMQAVIAKFKAYCPNITGIETYDAQGDATKFNDTLNAWAAQGFNVAYATSGVFGTQTLPAFRKAQQFGLKIGVSNAPLGDAVVPKSVTASVVQDFADMGTRFVKFLDAAKKKGTSKILVIGGTAGNTFDPLVVSEMQKAIRDTGAHVEFLQPSPVVGNWDIAASAQAAASVISKYPEIDGLVLTNAAVASGVIRAFQNAGRPVPTIAGTGITSGVLCDLHAARKKDPNINMISLDASGNVPALALAKAIAAYQGIRAPELGPDDAETYVKLATYVDTLNHQIPKCDPALPADADPTMALTAQEIAAAVK</sequence>
<evidence type="ECO:0000256" key="2">
    <source>
        <dbReference type="ARBA" id="ARBA00007639"/>
    </source>
</evidence>
<dbReference type="PANTHER" id="PTHR30036:SF7">
    <property type="entry name" value="ABC TRANSPORTER PERIPLASMIC-BINDING PROTEIN YPHF"/>
    <property type="match status" value="1"/>
</dbReference>
<name>A0ABX0C7V1_9PSEU</name>
<feature type="chain" id="PRO_5045971128" evidence="3">
    <location>
        <begin position="29"/>
        <end position="395"/>
    </location>
</feature>
<comment type="caution">
    <text evidence="5">The sequence shown here is derived from an EMBL/GenBank/DDBJ whole genome shotgun (WGS) entry which is preliminary data.</text>
</comment>
<dbReference type="InterPro" id="IPR025997">
    <property type="entry name" value="SBP_2_dom"/>
</dbReference>
<dbReference type="InterPro" id="IPR050555">
    <property type="entry name" value="Bact_Solute-Bind_Prot2"/>
</dbReference>
<dbReference type="PANTHER" id="PTHR30036">
    <property type="entry name" value="D-XYLOSE-BINDING PERIPLASMIC PROTEIN"/>
    <property type="match status" value="1"/>
</dbReference>
<keyword evidence="6" id="KW-1185">Reference proteome</keyword>
<dbReference type="PROSITE" id="PS51257">
    <property type="entry name" value="PROKAR_LIPOPROTEIN"/>
    <property type="match status" value="1"/>
</dbReference>
<keyword evidence="3" id="KW-0732">Signal</keyword>
<organism evidence="5 6">
    <name type="scientific">Amycolatopsis rubida</name>
    <dbReference type="NCBI Taxonomy" id="112413"/>
    <lineage>
        <taxon>Bacteria</taxon>
        <taxon>Bacillati</taxon>
        <taxon>Actinomycetota</taxon>
        <taxon>Actinomycetes</taxon>
        <taxon>Pseudonocardiales</taxon>
        <taxon>Pseudonocardiaceae</taxon>
        <taxon>Amycolatopsis</taxon>
    </lineage>
</organism>
<reference evidence="5 6" key="1">
    <citation type="submission" date="2020-01" db="EMBL/GenBank/DDBJ databases">
        <title>Insect and environment-associated Actinomycetes.</title>
        <authorList>
            <person name="Currrie C."/>
            <person name="Chevrette M."/>
            <person name="Carlson C."/>
            <person name="Stubbendieck R."/>
            <person name="Wendt-Pienkowski E."/>
        </authorList>
    </citation>
    <scope>NUCLEOTIDE SEQUENCE [LARGE SCALE GENOMIC DNA]</scope>
    <source>
        <strain evidence="5 6">SID8386</strain>
    </source>
</reference>
<dbReference type="EMBL" id="JAAGNC010000189">
    <property type="protein sequence ID" value="NEC61091.1"/>
    <property type="molecule type" value="Genomic_DNA"/>
</dbReference>
<evidence type="ECO:0000313" key="5">
    <source>
        <dbReference type="EMBL" id="NEC61091.1"/>
    </source>
</evidence>
<evidence type="ECO:0000256" key="3">
    <source>
        <dbReference type="SAM" id="SignalP"/>
    </source>
</evidence>
<gene>
    <name evidence="5" type="ORF">G3I59_37220</name>
</gene>
<comment type="similarity">
    <text evidence="2">Belongs to the bacterial solute-binding protein 2 family.</text>
</comment>
<protein>
    <submittedName>
        <fullName evidence="5">Substrate-binding domain-containing protein</fullName>
    </submittedName>
</protein>
<evidence type="ECO:0000256" key="1">
    <source>
        <dbReference type="ARBA" id="ARBA00004196"/>
    </source>
</evidence>
<proteinExistence type="inferred from homology"/>
<dbReference type="RefSeq" id="WP_067587645.1">
    <property type="nucleotide sequence ID" value="NZ_JAAGNC010000189.1"/>
</dbReference>
<feature type="domain" description="Periplasmic binding protein" evidence="4">
    <location>
        <begin position="79"/>
        <end position="302"/>
    </location>
</feature>
<dbReference type="Pfam" id="PF13407">
    <property type="entry name" value="Peripla_BP_4"/>
    <property type="match status" value="1"/>
</dbReference>
<dbReference type="Gene3D" id="3.40.50.2300">
    <property type="match status" value="2"/>
</dbReference>
<evidence type="ECO:0000313" key="6">
    <source>
        <dbReference type="Proteomes" id="UP000470404"/>
    </source>
</evidence>
<evidence type="ECO:0000259" key="4">
    <source>
        <dbReference type="Pfam" id="PF13407"/>
    </source>
</evidence>
<dbReference type="Proteomes" id="UP000470404">
    <property type="component" value="Unassembled WGS sequence"/>
</dbReference>